<accession>A0ABP9R3U3</accession>
<evidence type="ECO:0000256" key="2">
    <source>
        <dbReference type="SAM" id="Phobius"/>
    </source>
</evidence>
<comment type="caution">
    <text evidence="3">The sequence shown here is derived from an EMBL/GenBank/DDBJ whole genome shotgun (WGS) entry which is preliminary data.</text>
</comment>
<feature type="region of interest" description="Disordered" evidence="1">
    <location>
        <begin position="97"/>
        <end position="138"/>
    </location>
</feature>
<keyword evidence="4" id="KW-1185">Reference proteome</keyword>
<reference evidence="4" key="1">
    <citation type="journal article" date="2019" name="Int. J. Syst. Evol. Microbiol.">
        <title>The Global Catalogue of Microorganisms (GCM) 10K type strain sequencing project: providing services to taxonomists for standard genome sequencing and annotation.</title>
        <authorList>
            <consortium name="The Broad Institute Genomics Platform"/>
            <consortium name="The Broad Institute Genome Sequencing Center for Infectious Disease"/>
            <person name="Wu L."/>
            <person name="Ma J."/>
        </authorList>
    </citation>
    <scope>NUCLEOTIDE SEQUENCE [LARGE SCALE GENOMIC DNA]</scope>
    <source>
        <strain evidence="4">JCM 18472</strain>
    </source>
</reference>
<dbReference type="Proteomes" id="UP001500074">
    <property type="component" value="Unassembled WGS sequence"/>
</dbReference>
<dbReference type="EMBL" id="BAABKI010000009">
    <property type="protein sequence ID" value="GAA5171435.1"/>
    <property type="molecule type" value="Genomic_DNA"/>
</dbReference>
<evidence type="ECO:0000256" key="1">
    <source>
        <dbReference type="SAM" id="MobiDB-lite"/>
    </source>
</evidence>
<sequence>MPERNDSRQSNARHAGAGRDNAAWQAARAWQARARRARPSATMSGPRLFFTWLIFGVLMLVGTALGLFFLLVGWLMLPLVRHRMKKQAEAFRARHARNIGGSDAARHETRPGRQEVLEGDYEVRDEPSRSARDRDGFD</sequence>
<feature type="region of interest" description="Disordered" evidence="1">
    <location>
        <begin position="1"/>
        <end position="22"/>
    </location>
</feature>
<dbReference type="RefSeq" id="WP_031384584.1">
    <property type="nucleotide sequence ID" value="NZ_BAABKI010000009.1"/>
</dbReference>
<gene>
    <name evidence="3" type="ORF">GCM10023342_06230</name>
</gene>
<protein>
    <submittedName>
        <fullName evidence="3">Uncharacterized protein</fullName>
    </submittedName>
</protein>
<organism evidence="3 4">
    <name type="scientific">Modicisalibacter zincidurans</name>
    <dbReference type="NCBI Taxonomy" id="1178777"/>
    <lineage>
        <taxon>Bacteria</taxon>
        <taxon>Pseudomonadati</taxon>
        <taxon>Pseudomonadota</taxon>
        <taxon>Gammaproteobacteria</taxon>
        <taxon>Oceanospirillales</taxon>
        <taxon>Halomonadaceae</taxon>
        <taxon>Modicisalibacter</taxon>
    </lineage>
</organism>
<proteinExistence type="predicted"/>
<name>A0ABP9R3U3_9GAMM</name>
<evidence type="ECO:0000313" key="4">
    <source>
        <dbReference type="Proteomes" id="UP001500074"/>
    </source>
</evidence>
<feature type="compositionally biased region" description="Basic and acidic residues" evidence="1">
    <location>
        <begin position="104"/>
        <end position="138"/>
    </location>
</feature>
<keyword evidence="2" id="KW-1133">Transmembrane helix</keyword>
<evidence type="ECO:0000313" key="3">
    <source>
        <dbReference type="EMBL" id="GAA5171435.1"/>
    </source>
</evidence>
<feature type="transmembrane region" description="Helical" evidence="2">
    <location>
        <begin position="49"/>
        <end position="77"/>
    </location>
</feature>
<keyword evidence="2" id="KW-0812">Transmembrane</keyword>
<keyword evidence="2" id="KW-0472">Membrane</keyword>